<name>A0ACC0CG83_CATRO</name>
<dbReference type="EMBL" id="CM044701">
    <property type="protein sequence ID" value="KAI5683977.1"/>
    <property type="molecule type" value="Genomic_DNA"/>
</dbReference>
<comment type="caution">
    <text evidence="1">The sequence shown here is derived from an EMBL/GenBank/DDBJ whole genome shotgun (WGS) entry which is preliminary data.</text>
</comment>
<organism evidence="1 2">
    <name type="scientific">Catharanthus roseus</name>
    <name type="common">Madagascar periwinkle</name>
    <name type="synonym">Vinca rosea</name>
    <dbReference type="NCBI Taxonomy" id="4058"/>
    <lineage>
        <taxon>Eukaryota</taxon>
        <taxon>Viridiplantae</taxon>
        <taxon>Streptophyta</taxon>
        <taxon>Embryophyta</taxon>
        <taxon>Tracheophyta</taxon>
        <taxon>Spermatophyta</taxon>
        <taxon>Magnoliopsida</taxon>
        <taxon>eudicotyledons</taxon>
        <taxon>Gunneridae</taxon>
        <taxon>Pentapetalae</taxon>
        <taxon>asterids</taxon>
        <taxon>lamiids</taxon>
        <taxon>Gentianales</taxon>
        <taxon>Apocynaceae</taxon>
        <taxon>Rauvolfioideae</taxon>
        <taxon>Vinceae</taxon>
        <taxon>Catharanthinae</taxon>
        <taxon>Catharanthus</taxon>
    </lineage>
</organism>
<proteinExistence type="predicted"/>
<keyword evidence="2" id="KW-1185">Reference proteome</keyword>
<protein>
    <submittedName>
        <fullName evidence="1">Uncharacterized protein</fullName>
    </submittedName>
</protein>
<evidence type="ECO:0000313" key="2">
    <source>
        <dbReference type="Proteomes" id="UP001060085"/>
    </source>
</evidence>
<gene>
    <name evidence="1" type="ORF">M9H77_05205</name>
</gene>
<evidence type="ECO:0000313" key="1">
    <source>
        <dbReference type="EMBL" id="KAI5683977.1"/>
    </source>
</evidence>
<accession>A0ACC0CG83</accession>
<reference evidence="2" key="1">
    <citation type="journal article" date="2023" name="Nat. Plants">
        <title>Single-cell RNA sequencing provides a high-resolution roadmap for understanding the multicellular compartmentation of specialized metabolism.</title>
        <authorList>
            <person name="Sun S."/>
            <person name="Shen X."/>
            <person name="Li Y."/>
            <person name="Li Y."/>
            <person name="Wang S."/>
            <person name="Li R."/>
            <person name="Zhang H."/>
            <person name="Shen G."/>
            <person name="Guo B."/>
            <person name="Wei J."/>
            <person name="Xu J."/>
            <person name="St-Pierre B."/>
            <person name="Chen S."/>
            <person name="Sun C."/>
        </authorList>
    </citation>
    <scope>NUCLEOTIDE SEQUENCE [LARGE SCALE GENOMIC DNA]</scope>
</reference>
<dbReference type="Proteomes" id="UP001060085">
    <property type="component" value="Linkage Group LG01"/>
</dbReference>
<sequence length="177" mass="19774">MADSPDDHEKSLAALLVFLIVVAFQSLSRYLELYQKKGSMTAAEVQLRAEIKQLLKEAGSYSQPSTFAQAAKLKRMAAAKERELTKIQQTHGNKMKLSHDAYAKALMLAKVVVYGMLSFWFWRIPIAAISGRLVQPFGRVLSWRAGGPTNDNVMVGIIPWLIVSTRVSKIVVRKVLK</sequence>